<evidence type="ECO:0000256" key="1">
    <source>
        <dbReference type="SAM" id="SignalP"/>
    </source>
</evidence>
<dbReference type="AlphaFoldDB" id="A0A520XFD1"/>
<proteinExistence type="predicted"/>
<dbReference type="EMBL" id="SHMQ01000005">
    <property type="protein sequence ID" value="RZV39907.1"/>
    <property type="molecule type" value="Genomic_DNA"/>
</dbReference>
<comment type="caution">
    <text evidence="2">The sequence shown here is derived from an EMBL/GenBank/DDBJ whole genome shotgun (WGS) entry which is preliminary data.</text>
</comment>
<name>A0A520XFD1_9DELT</name>
<evidence type="ECO:0008006" key="4">
    <source>
        <dbReference type="Google" id="ProtNLM"/>
    </source>
</evidence>
<evidence type="ECO:0000313" key="3">
    <source>
        <dbReference type="Proteomes" id="UP000322454"/>
    </source>
</evidence>
<keyword evidence="1" id="KW-0732">Signal</keyword>
<feature type="chain" id="PRO_5022040202" description="Conjugal transfer protein TraH" evidence="1">
    <location>
        <begin position="26"/>
        <end position="545"/>
    </location>
</feature>
<evidence type="ECO:0000313" key="2">
    <source>
        <dbReference type="EMBL" id="RZV39907.1"/>
    </source>
</evidence>
<protein>
    <recommendedName>
        <fullName evidence="4">Conjugal transfer protein TraH</fullName>
    </recommendedName>
</protein>
<accession>A0A520XFD1</accession>
<reference evidence="2 3" key="1">
    <citation type="submission" date="2019-01" db="EMBL/GenBank/DDBJ databases">
        <title>Insights into ecological role of a new deltaproteobacterial order Candidatus Sinidesulfobacterales (Sva0485) by metagenomics and metatranscriptomics.</title>
        <authorList>
            <person name="Tan S."/>
            <person name="Liu J."/>
            <person name="Fang Y."/>
            <person name="Hedlund B."/>
            <person name="Lian Z.-H."/>
            <person name="Huang L.-Y."/>
            <person name="Li J.-T."/>
            <person name="Huang L.-N."/>
            <person name="Li W.-J."/>
            <person name="Jiang H.-C."/>
            <person name="Dong H.-L."/>
            <person name="Shu W.-S."/>
        </authorList>
    </citation>
    <scope>NUCLEOTIDE SEQUENCE [LARGE SCALE GENOMIC DNA]</scope>
    <source>
        <strain evidence="2">AP4</strain>
    </source>
</reference>
<feature type="signal peptide" evidence="1">
    <location>
        <begin position="1"/>
        <end position="25"/>
    </location>
</feature>
<organism evidence="2 3">
    <name type="scientific">Candidatus Acidulodesulfobacterium acidiphilum</name>
    <dbReference type="NCBI Taxonomy" id="2597224"/>
    <lineage>
        <taxon>Bacteria</taxon>
        <taxon>Deltaproteobacteria</taxon>
        <taxon>Candidatus Acidulodesulfobacterales</taxon>
        <taxon>Candidatus Acidulodesulfobacterium</taxon>
    </lineage>
</organism>
<gene>
    <name evidence="2" type="ORF">EVJ48_03010</name>
</gene>
<dbReference type="Pfam" id="PF06122">
    <property type="entry name" value="TraH"/>
    <property type="match status" value="1"/>
</dbReference>
<dbReference type="Proteomes" id="UP000322454">
    <property type="component" value="Unassembled WGS sequence"/>
</dbReference>
<sequence>MKKIVLLVTLLCYFTVSYCVPIALAGPSDFVNSIFNNSVTATTQSPSSFSMQGENIYSLGYSNVDFNNSGTNIQLFSITPPSFSIGCSGISARFGAIAMLGSKLMQVLQEIISSGEVLVFAFNMVLGVLCKQCQNIMSQIESIANKLNGLNFNSCTAAEAMGNLAGAELGKTLNLSSQAGTSGSSWADSLNTELTNPKSAVNTYLGDITSFTNCVNSLTNINVASNYVETGQCSAYDKASNMFVVVGSLLRDTLKHAHIGLVAGTYAGSGGNGDMIGILRGSFIGDIIGYMSAGKKEPVIRWVSPKYVDLVDQPGSATAAETTSLFDSLTYGGELTSITINYGSQQFNSSGGYSYVSQPQIETKTNDCFSGFFPIYEYYLTYVQDMYFNPSAENSISIPTKCGGPIANLNVNTSIAGNFIASSNMPVILIAKLAYVYNDPQIMDDAALAMAYGQEIKLFSTILSAINAAVASNKDISHSKHLKYYQKYQQAATSVIQQLQKSYERAVSKLNLDNNNIKYLQMLNQQWISALSNNGLAGAYNASSY</sequence>
<dbReference type="InterPro" id="IPR010927">
    <property type="entry name" value="T4SS_TraH"/>
</dbReference>